<protein>
    <submittedName>
        <fullName evidence="2">Uncharacterized protein</fullName>
    </submittedName>
</protein>
<gene>
    <name evidence="2" type="ORF">POPTR_011G090500</name>
</gene>
<sequence>MSCIILALFFVLTLWSLYPVFRLVLLGVYPLYLVIIFGFIQLKLFQKKIELSNMHKADDKCIITTPTKSNSNPFMSFQSFPSRAPFEC</sequence>
<keyword evidence="3" id="KW-1185">Reference proteome</keyword>
<accession>A0A2K1YHL7</accession>
<keyword evidence="1" id="KW-0812">Transmembrane</keyword>
<dbReference type="Proteomes" id="UP000006729">
    <property type="component" value="Chromosome 11"/>
</dbReference>
<name>A0A2K1YHL7_POPTR</name>
<proteinExistence type="predicted"/>
<keyword evidence="1" id="KW-0472">Membrane</keyword>
<dbReference type="EMBL" id="CM009300">
    <property type="protein sequence ID" value="PNT12525.1"/>
    <property type="molecule type" value="Genomic_DNA"/>
</dbReference>
<organism evidence="2 3">
    <name type="scientific">Populus trichocarpa</name>
    <name type="common">Western balsam poplar</name>
    <name type="synonym">Populus balsamifera subsp. trichocarpa</name>
    <dbReference type="NCBI Taxonomy" id="3694"/>
    <lineage>
        <taxon>Eukaryota</taxon>
        <taxon>Viridiplantae</taxon>
        <taxon>Streptophyta</taxon>
        <taxon>Embryophyta</taxon>
        <taxon>Tracheophyta</taxon>
        <taxon>Spermatophyta</taxon>
        <taxon>Magnoliopsida</taxon>
        <taxon>eudicotyledons</taxon>
        <taxon>Gunneridae</taxon>
        <taxon>Pentapetalae</taxon>
        <taxon>rosids</taxon>
        <taxon>fabids</taxon>
        <taxon>Malpighiales</taxon>
        <taxon>Salicaceae</taxon>
        <taxon>Saliceae</taxon>
        <taxon>Populus</taxon>
    </lineage>
</organism>
<feature type="transmembrane region" description="Helical" evidence="1">
    <location>
        <begin position="29"/>
        <end position="45"/>
    </location>
</feature>
<dbReference type="InParanoid" id="A0A2K1YHL7"/>
<evidence type="ECO:0000313" key="3">
    <source>
        <dbReference type="Proteomes" id="UP000006729"/>
    </source>
</evidence>
<reference evidence="2 3" key="1">
    <citation type="journal article" date="2006" name="Science">
        <title>The genome of black cottonwood, Populus trichocarpa (Torr. &amp; Gray).</title>
        <authorList>
            <person name="Tuskan G.A."/>
            <person name="Difazio S."/>
            <person name="Jansson S."/>
            <person name="Bohlmann J."/>
            <person name="Grigoriev I."/>
            <person name="Hellsten U."/>
            <person name="Putnam N."/>
            <person name="Ralph S."/>
            <person name="Rombauts S."/>
            <person name="Salamov A."/>
            <person name="Schein J."/>
            <person name="Sterck L."/>
            <person name="Aerts A."/>
            <person name="Bhalerao R.R."/>
            <person name="Bhalerao R.P."/>
            <person name="Blaudez D."/>
            <person name="Boerjan W."/>
            <person name="Brun A."/>
            <person name="Brunner A."/>
            <person name="Busov V."/>
            <person name="Campbell M."/>
            <person name="Carlson J."/>
            <person name="Chalot M."/>
            <person name="Chapman J."/>
            <person name="Chen G.L."/>
            <person name="Cooper D."/>
            <person name="Coutinho P.M."/>
            <person name="Couturier J."/>
            <person name="Covert S."/>
            <person name="Cronk Q."/>
            <person name="Cunningham R."/>
            <person name="Davis J."/>
            <person name="Degroeve S."/>
            <person name="Dejardin A."/>
            <person name="Depamphilis C."/>
            <person name="Detter J."/>
            <person name="Dirks B."/>
            <person name="Dubchak I."/>
            <person name="Duplessis S."/>
            <person name="Ehlting J."/>
            <person name="Ellis B."/>
            <person name="Gendler K."/>
            <person name="Goodstein D."/>
            <person name="Gribskov M."/>
            <person name="Grimwood J."/>
            <person name="Groover A."/>
            <person name="Gunter L."/>
            <person name="Hamberger B."/>
            <person name="Heinze B."/>
            <person name="Helariutta Y."/>
            <person name="Henrissat B."/>
            <person name="Holligan D."/>
            <person name="Holt R."/>
            <person name="Huang W."/>
            <person name="Islam-Faridi N."/>
            <person name="Jones S."/>
            <person name="Jones-Rhoades M."/>
            <person name="Jorgensen R."/>
            <person name="Joshi C."/>
            <person name="Kangasjarvi J."/>
            <person name="Karlsson J."/>
            <person name="Kelleher C."/>
            <person name="Kirkpatrick R."/>
            <person name="Kirst M."/>
            <person name="Kohler A."/>
            <person name="Kalluri U."/>
            <person name="Larimer F."/>
            <person name="Leebens-Mack J."/>
            <person name="Leple J.C."/>
            <person name="Locascio P."/>
            <person name="Lou Y."/>
            <person name="Lucas S."/>
            <person name="Martin F."/>
            <person name="Montanini B."/>
            <person name="Napoli C."/>
            <person name="Nelson D.R."/>
            <person name="Nelson C."/>
            <person name="Nieminen K."/>
            <person name="Nilsson O."/>
            <person name="Pereda V."/>
            <person name="Peter G."/>
            <person name="Philippe R."/>
            <person name="Pilate G."/>
            <person name="Poliakov A."/>
            <person name="Razumovskaya J."/>
            <person name="Richardson P."/>
            <person name="Rinaldi C."/>
            <person name="Ritland K."/>
            <person name="Rouze P."/>
            <person name="Ryaboy D."/>
            <person name="Schmutz J."/>
            <person name="Schrader J."/>
            <person name="Segerman B."/>
            <person name="Shin H."/>
            <person name="Siddiqui A."/>
            <person name="Sterky F."/>
            <person name="Terry A."/>
            <person name="Tsai C.J."/>
            <person name="Uberbacher E."/>
            <person name="Unneberg P."/>
            <person name="Vahala J."/>
            <person name="Wall K."/>
            <person name="Wessler S."/>
            <person name="Yang G."/>
            <person name="Yin T."/>
            <person name="Douglas C."/>
            <person name="Marra M."/>
            <person name="Sandberg G."/>
            <person name="Van de Peer Y."/>
            <person name="Rokhsar D."/>
        </authorList>
    </citation>
    <scope>NUCLEOTIDE SEQUENCE [LARGE SCALE GENOMIC DNA]</scope>
    <source>
        <strain evidence="3">cv. Nisqually</strain>
    </source>
</reference>
<keyword evidence="1" id="KW-1133">Transmembrane helix</keyword>
<evidence type="ECO:0000313" key="2">
    <source>
        <dbReference type="EMBL" id="PNT12525.1"/>
    </source>
</evidence>
<dbReference type="AlphaFoldDB" id="A0A2K1YHL7"/>
<evidence type="ECO:0000256" key="1">
    <source>
        <dbReference type="SAM" id="Phobius"/>
    </source>
</evidence>